<accession>A0ABQ6Y593</accession>
<organism evidence="1 2">
    <name type="scientific">Alcanivorax xiamenensis</name>
    <dbReference type="NCBI Taxonomy" id="1177156"/>
    <lineage>
        <taxon>Bacteria</taxon>
        <taxon>Pseudomonadati</taxon>
        <taxon>Pseudomonadota</taxon>
        <taxon>Gammaproteobacteria</taxon>
        <taxon>Oceanospirillales</taxon>
        <taxon>Alcanivoracaceae</taxon>
        <taxon>Alcanivorax</taxon>
    </lineage>
</organism>
<proteinExistence type="predicted"/>
<protein>
    <submittedName>
        <fullName evidence="1">Uncharacterized protein</fullName>
    </submittedName>
</protein>
<evidence type="ECO:0000313" key="2">
    <source>
        <dbReference type="Proteomes" id="UP000771797"/>
    </source>
</evidence>
<sequence length="150" mass="16337">MSLEALPERGKTILTIGAKPTVAVGANLKKRLRTGDRLSKTDLRSEKRIELARALGGCGQWLRLTKMKLWMQRRCGANLGIGLIRIVRGCGAHNVVEGIKIHVGPSGVEREEGPESLDKARGQPVITDDADTDIEPLLPDWVGLQLEGEP</sequence>
<keyword evidence="2" id="KW-1185">Reference proteome</keyword>
<gene>
    <name evidence="1" type="ORF">A6D6_03138</name>
</gene>
<reference evidence="1 2" key="1">
    <citation type="submission" date="2012-09" db="EMBL/GenBank/DDBJ databases">
        <title>Genome Sequence of alkane-degrading Bacterium Alcanivorax sp. 6-D-6.</title>
        <authorList>
            <person name="Lai Q."/>
            <person name="Shao Z."/>
        </authorList>
    </citation>
    <scope>NUCLEOTIDE SEQUENCE [LARGE SCALE GENOMIC DNA]</scope>
    <source>
        <strain evidence="1 2">6-D-6</strain>
    </source>
</reference>
<evidence type="ECO:0000313" key="1">
    <source>
        <dbReference type="EMBL" id="KAF0804401.1"/>
    </source>
</evidence>
<dbReference type="RefSeq" id="WP_159661252.1">
    <property type="nucleotide sequence ID" value="NZ_AQPF01000032.1"/>
</dbReference>
<comment type="caution">
    <text evidence="1">The sequence shown here is derived from an EMBL/GenBank/DDBJ whole genome shotgun (WGS) entry which is preliminary data.</text>
</comment>
<dbReference type="Proteomes" id="UP000771797">
    <property type="component" value="Unassembled WGS sequence"/>
</dbReference>
<name>A0ABQ6Y593_9GAMM</name>
<dbReference type="EMBL" id="AQPF01000032">
    <property type="protein sequence ID" value="KAF0804401.1"/>
    <property type="molecule type" value="Genomic_DNA"/>
</dbReference>